<comment type="subcellular location">
    <subcellularLocation>
        <location evidence="1">Cell membrane</location>
        <topology evidence="1">Multi-pass membrane protein</topology>
    </subcellularLocation>
</comment>
<feature type="domain" description="MacB-like periplasmic core" evidence="10">
    <location>
        <begin position="30"/>
        <end position="247"/>
    </location>
</feature>
<evidence type="ECO:0000256" key="5">
    <source>
        <dbReference type="ARBA" id="ARBA00022692"/>
    </source>
</evidence>
<dbReference type="InterPro" id="IPR051447">
    <property type="entry name" value="Lipoprotein-release_system"/>
</dbReference>
<dbReference type="EMBL" id="FOUU01000006">
    <property type="protein sequence ID" value="SFM91014.1"/>
    <property type="molecule type" value="Genomic_DNA"/>
</dbReference>
<dbReference type="PANTHER" id="PTHR30489">
    <property type="entry name" value="LIPOPROTEIN-RELEASING SYSTEM TRANSMEMBRANE PROTEIN LOLE"/>
    <property type="match status" value="1"/>
</dbReference>
<evidence type="ECO:0000256" key="6">
    <source>
        <dbReference type="ARBA" id="ARBA00022989"/>
    </source>
</evidence>
<protein>
    <submittedName>
        <fullName evidence="11">Lipoprotein-releasing system permease protein</fullName>
    </submittedName>
</protein>
<dbReference type="STRING" id="39841.SAMN05660836_01921"/>
<dbReference type="GO" id="GO:0098797">
    <property type="term" value="C:plasma membrane protein complex"/>
    <property type="evidence" value="ECO:0007669"/>
    <property type="project" value="TreeGrafter"/>
</dbReference>
<dbReference type="GO" id="GO:0042953">
    <property type="term" value="P:lipoprotein transport"/>
    <property type="evidence" value="ECO:0007669"/>
    <property type="project" value="InterPro"/>
</dbReference>
<accession>A0A1I4UPW8</accession>
<evidence type="ECO:0000256" key="2">
    <source>
        <dbReference type="ARBA" id="ARBA00005236"/>
    </source>
</evidence>
<feature type="domain" description="ABC3 transporter permease C-terminal" evidence="9">
    <location>
        <begin position="277"/>
        <end position="403"/>
    </location>
</feature>
<name>A0A1I4UPW8_9BACT</name>
<proteinExistence type="inferred from homology"/>
<feature type="transmembrane region" description="Helical" evidence="8">
    <location>
        <begin position="25"/>
        <end position="51"/>
    </location>
</feature>
<dbReference type="InterPro" id="IPR025857">
    <property type="entry name" value="MacB_PCD"/>
</dbReference>
<evidence type="ECO:0000259" key="9">
    <source>
        <dbReference type="Pfam" id="PF02687"/>
    </source>
</evidence>
<keyword evidence="7 8" id="KW-0472">Membrane</keyword>
<dbReference type="PANTHER" id="PTHR30489:SF0">
    <property type="entry name" value="LIPOPROTEIN-RELEASING SYSTEM TRANSMEMBRANE PROTEIN LOLE"/>
    <property type="match status" value="1"/>
</dbReference>
<evidence type="ECO:0000256" key="4">
    <source>
        <dbReference type="ARBA" id="ARBA00022475"/>
    </source>
</evidence>
<keyword evidence="11" id="KW-0449">Lipoprotein</keyword>
<feature type="transmembrane region" description="Helical" evidence="8">
    <location>
        <begin position="373"/>
        <end position="393"/>
    </location>
</feature>
<evidence type="ECO:0000259" key="10">
    <source>
        <dbReference type="Pfam" id="PF12704"/>
    </source>
</evidence>
<dbReference type="InterPro" id="IPR011925">
    <property type="entry name" value="LolCE_TM"/>
</dbReference>
<dbReference type="RefSeq" id="WP_245735342.1">
    <property type="nucleotide sequence ID" value="NZ_FOUU01000006.1"/>
</dbReference>
<evidence type="ECO:0000256" key="1">
    <source>
        <dbReference type="ARBA" id="ARBA00004651"/>
    </source>
</evidence>
<feature type="transmembrane region" description="Helical" evidence="8">
    <location>
        <begin position="274"/>
        <end position="301"/>
    </location>
</feature>
<keyword evidence="5 8" id="KW-0812">Transmembrane</keyword>
<reference evidence="11 12" key="1">
    <citation type="submission" date="2016-10" db="EMBL/GenBank/DDBJ databases">
        <authorList>
            <person name="de Groot N.N."/>
        </authorList>
    </citation>
    <scope>NUCLEOTIDE SEQUENCE [LARGE SCALE GENOMIC DNA]</scope>
    <source>
        <strain evidence="11 12">DSM 9990</strain>
    </source>
</reference>
<dbReference type="Pfam" id="PF02687">
    <property type="entry name" value="FtsX"/>
    <property type="match status" value="1"/>
</dbReference>
<dbReference type="InterPro" id="IPR003838">
    <property type="entry name" value="ABC3_permease_C"/>
</dbReference>
<keyword evidence="3" id="KW-0813">Transport</keyword>
<dbReference type="AlphaFoldDB" id="A0A1I4UPW8"/>
<evidence type="ECO:0000256" key="3">
    <source>
        <dbReference type="ARBA" id="ARBA00022448"/>
    </source>
</evidence>
<gene>
    <name evidence="11" type="ORF">SAMN05660836_01921</name>
</gene>
<evidence type="ECO:0000313" key="11">
    <source>
        <dbReference type="EMBL" id="SFM91014.1"/>
    </source>
</evidence>
<comment type="similarity">
    <text evidence="2">Belongs to the ABC-4 integral membrane protein family. LolC/E subfamily.</text>
</comment>
<keyword evidence="6 8" id="KW-1133">Transmembrane helix</keyword>
<dbReference type="Proteomes" id="UP000199611">
    <property type="component" value="Unassembled WGS sequence"/>
</dbReference>
<sequence>MKPSSLPLEWFIALRYFRPRRRQGFLSLITVISISGVAVGVMALIVVLAVMNGFQKDLRSRILGVTAHVMVQSIGGIIEDYDDLCRKISSVEGVAEVLPYIYVQSMITSGRSATGALIRGIPVRGEGVSDYMRRYVVLGSLEGLRSGEPGIILGSEMARQIGVGLYDHVSVLVAKGRLTPFGQIPQTQTFRVVGLFQSGMYQYDQSLAYVALEQAQKLSGITKGVMGIELRLSNPEHAARVAEKVRDILGNRFVIRDWMELNRNLFSALRLEKIAMFIILTLIVFVAAFNIVTSLIMLVMNKNRDIAILKAMGVTSRRVKRTFMLTGLLIGLSGTVIGLLSGLTLCAILKKYHFIELPKDIYYISTLPVKVEFVDVTSVCLAALLISFLATIYPSSRAARMDPVEVLRYE</sequence>
<evidence type="ECO:0000256" key="7">
    <source>
        <dbReference type="ARBA" id="ARBA00023136"/>
    </source>
</evidence>
<dbReference type="Pfam" id="PF12704">
    <property type="entry name" value="MacB_PCD"/>
    <property type="match status" value="1"/>
</dbReference>
<evidence type="ECO:0000256" key="8">
    <source>
        <dbReference type="SAM" id="Phobius"/>
    </source>
</evidence>
<dbReference type="NCBIfam" id="TIGR02212">
    <property type="entry name" value="lolCE"/>
    <property type="match status" value="1"/>
</dbReference>
<feature type="transmembrane region" description="Helical" evidence="8">
    <location>
        <begin position="322"/>
        <end position="353"/>
    </location>
</feature>
<keyword evidence="4" id="KW-1003">Cell membrane</keyword>
<keyword evidence="12" id="KW-1185">Reference proteome</keyword>
<dbReference type="GO" id="GO:0044874">
    <property type="term" value="P:lipoprotein localization to outer membrane"/>
    <property type="evidence" value="ECO:0007669"/>
    <property type="project" value="TreeGrafter"/>
</dbReference>
<evidence type="ECO:0000313" key="12">
    <source>
        <dbReference type="Proteomes" id="UP000199611"/>
    </source>
</evidence>
<organism evidence="11 12">
    <name type="scientific">Thermodesulforhabdus norvegica</name>
    <dbReference type="NCBI Taxonomy" id="39841"/>
    <lineage>
        <taxon>Bacteria</taxon>
        <taxon>Pseudomonadati</taxon>
        <taxon>Thermodesulfobacteriota</taxon>
        <taxon>Syntrophobacteria</taxon>
        <taxon>Syntrophobacterales</taxon>
        <taxon>Thermodesulforhabdaceae</taxon>
        <taxon>Thermodesulforhabdus</taxon>
    </lineage>
</organism>